<keyword evidence="2" id="KW-1185">Reference proteome</keyword>
<protein>
    <submittedName>
        <fullName evidence="1">Uncharacterized protein</fullName>
    </submittedName>
</protein>
<evidence type="ECO:0000313" key="2">
    <source>
        <dbReference type="Proteomes" id="UP000800097"/>
    </source>
</evidence>
<name>A0A6A6JVQ7_WESOR</name>
<organism evidence="1 2">
    <name type="scientific">Westerdykella ornata</name>
    <dbReference type="NCBI Taxonomy" id="318751"/>
    <lineage>
        <taxon>Eukaryota</taxon>
        <taxon>Fungi</taxon>
        <taxon>Dikarya</taxon>
        <taxon>Ascomycota</taxon>
        <taxon>Pezizomycotina</taxon>
        <taxon>Dothideomycetes</taxon>
        <taxon>Pleosporomycetidae</taxon>
        <taxon>Pleosporales</taxon>
        <taxon>Sporormiaceae</taxon>
        <taxon>Westerdykella</taxon>
    </lineage>
</organism>
<dbReference type="EMBL" id="ML986484">
    <property type="protein sequence ID" value="KAF2280690.1"/>
    <property type="molecule type" value="Genomic_DNA"/>
</dbReference>
<proteinExistence type="predicted"/>
<gene>
    <name evidence="1" type="ORF">EI97DRAFT_5787</name>
</gene>
<sequence length="101" mass="11563">MKKNAGHLSLLRQRCAVFFWLAVQKGVPRTLSLFFPRRSSGYPPAFVRLVEVGPFAGLLVPGSRDFDTISVILRLFTVVMQECWTISHHSGFWSLVLEERR</sequence>
<dbReference type="Proteomes" id="UP000800097">
    <property type="component" value="Unassembled WGS sequence"/>
</dbReference>
<accession>A0A6A6JVQ7</accession>
<dbReference type="AlphaFoldDB" id="A0A6A6JVQ7"/>
<dbReference type="GeneID" id="54556108"/>
<evidence type="ECO:0000313" key="1">
    <source>
        <dbReference type="EMBL" id="KAF2280690.1"/>
    </source>
</evidence>
<reference evidence="1" key="1">
    <citation type="journal article" date="2020" name="Stud. Mycol.">
        <title>101 Dothideomycetes genomes: a test case for predicting lifestyles and emergence of pathogens.</title>
        <authorList>
            <person name="Haridas S."/>
            <person name="Albert R."/>
            <person name="Binder M."/>
            <person name="Bloem J."/>
            <person name="Labutti K."/>
            <person name="Salamov A."/>
            <person name="Andreopoulos B."/>
            <person name="Baker S."/>
            <person name="Barry K."/>
            <person name="Bills G."/>
            <person name="Bluhm B."/>
            <person name="Cannon C."/>
            <person name="Castanera R."/>
            <person name="Culley D."/>
            <person name="Daum C."/>
            <person name="Ezra D."/>
            <person name="Gonzalez J."/>
            <person name="Henrissat B."/>
            <person name="Kuo A."/>
            <person name="Liang C."/>
            <person name="Lipzen A."/>
            <person name="Lutzoni F."/>
            <person name="Magnuson J."/>
            <person name="Mondo S."/>
            <person name="Nolan M."/>
            <person name="Ohm R."/>
            <person name="Pangilinan J."/>
            <person name="Park H.-J."/>
            <person name="Ramirez L."/>
            <person name="Alfaro M."/>
            <person name="Sun H."/>
            <person name="Tritt A."/>
            <person name="Yoshinaga Y."/>
            <person name="Zwiers L.-H."/>
            <person name="Turgeon B."/>
            <person name="Goodwin S."/>
            <person name="Spatafora J."/>
            <person name="Crous P."/>
            <person name="Grigoriev I."/>
        </authorList>
    </citation>
    <scope>NUCLEOTIDE SEQUENCE</scope>
    <source>
        <strain evidence="1">CBS 379.55</strain>
    </source>
</reference>
<dbReference type="RefSeq" id="XP_033658228.1">
    <property type="nucleotide sequence ID" value="XM_033802933.1"/>
</dbReference>